<proteinExistence type="predicted"/>
<sequence length="74" mass="8283">MARCGDSLVISVAPQEERKNNDMMLEEKEKIETSSHLCSADFAKANDSAELDCVHEEITECMSYGRIVSVRDES</sequence>
<keyword evidence="2" id="KW-1185">Reference proteome</keyword>
<dbReference type="WBParaSite" id="nOo.2.0.1.t07270-RA">
    <property type="protein sequence ID" value="nOo.2.0.1.t07270-RA"/>
    <property type="gene ID" value="nOo.2.0.1.g07270"/>
</dbReference>
<dbReference type="EMBL" id="UYRW01002533">
    <property type="protein sequence ID" value="VDK85628.1"/>
    <property type="molecule type" value="Genomic_DNA"/>
</dbReference>
<evidence type="ECO:0000313" key="1">
    <source>
        <dbReference type="EMBL" id="VDK85628.1"/>
    </source>
</evidence>
<protein>
    <submittedName>
        <fullName evidence="1 3">Uncharacterized protein</fullName>
    </submittedName>
</protein>
<gene>
    <name evidence="1" type="ORF">NOO_LOCUS7270</name>
</gene>
<accession>A0A182EGP6</accession>
<dbReference type="Proteomes" id="UP000271087">
    <property type="component" value="Unassembled WGS sequence"/>
</dbReference>
<name>A0A182EGP6_ONCOC</name>
<evidence type="ECO:0000313" key="2">
    <source>
        <dbReference type="Proteomes" id="UP000271087"/>
    </source>
</evidence>
<dbReference type="AlphaFoldDB" id="A0A182EGP6"/>
<reference evidence="1 2" key="2">
    <citation type="submission" date="2018-08" db="EMBL/GenBank/DDBJ databases">
        <authorList>
            <person name="Laetsch R D."/>
            <person name="Stevens L."/>
            <person name="Kumar S."/>
            <person name="Blaxter L. M."/>
        </authorList>
    </citation>
    <scope>NUCLEOTIDE SEQUENCE [LARGE SCALE GENOMIC DNA]</scope>
</reference>
<organism evidence="3">
    <name type="scientific">Onchocerca ochengi</name>
    <name type="common">Filarial nematode worm</name>
    <dbReference type="NCBI Taxonomy" id="42157"/>
    <lineage>
        <taxon>Eukaryota</taxon>
        <taxon>Metazoa</taxon>
        <taxon>Ecdysozoa</taxon>
        <taxon>Nematoda</taxon>
        <taxon>Chromadorea</taxon>
        <taxon>Rhabditida</taxon>
        <taxon>Spirurina</taxon>
        <taxon>Spiruromorpha</taxon>
        <taxon>Filarioidea</taxon>
        <taxon>Onchocercidae</taxon>
        <taxon>Onchocerca</taxon>
    </lineage>
</organism>
<reference evidence="3" key="1">
    <citation type="submission" date="2016-06" db="UniProtKB">
        <authorList>
            <consortium name="WormBaseParasite"/>
        </authorList>
    </citation>
    <scope>IDENTIFICATION</scope>
</reference>
<evidence type="ECO:0000313" key="3">
    <source>
        <dbReference type="WBParaSite" id="nOo.2.0.1.t07270-RA"/>
    </source>
</evidence>